<organism evidence="7 8">
    <name type="scientific">Kibdelosporangium lantanae</name>
    <dbReference type="NCBI Taxonomy" id="1497396"/>
    <lineage>
        <taxon>Bacteria</taxon>
        <taxon>Bacillati</taxon>
        <taxon>Actinomycetota</taxon>
        <taxon>Actinomycetes</taxon>
        <taxon>Pseudonocardiales</taxon>
        <taxon>Pseudonocardiaceae</taxon>
        <taxon>Kibdelosporangium</taxon>
    </lineage>
</organism>
<dbReference type="Pfam" id="PF04686">
    <property type="entry name" value="SsgA"/>
    <property type="match status" value="1"/>
</dbReference>
<evidence type="ECO:0000313" key="8">
    <source>
        <dbReference type="Proteomes" id="UP001597045"/>
    </source>
</evidence>
<evidence type="ECO:0000256" key="6">
    <source>
        <dbReference type="ARBA" id="ARBA00023306"/>
    </source>
</evidence>
<accession>A0ABW3MCE7</accession>
<evidence type="ECO:0000256" key="5">
    <source>
        <dbReference type="ARBA" id="ARBA00023210"/>
    </source>
</evidence>
<keyword evidence="6" id="KW-0131">Cell cycle</keyword>
<keyword evidence="8" id="KW-1185">Reference proteome</keyword>
<dbReference type="Proteomes" id="UP001597045">
    <property type="component" value="Unassembled WGS sequence"/>
</dbReference>
<proteinExistence type="inferred from homology"/>
<dbReference type="InterPro" id="IPR006776">
    <property type="entry name" value="SsgB"/>
</dbReference>
<dbReference type="InterPro" id="IPR038658">
    <property type="entry name" value="SsgB_sf"/>
</dbReference>
<comment type="subcellular location">
    <subcellularLocation>
        <location evidence="1">Cell septum</location>
    </subcellularLocation>
</comment>
<dbReference type="Gene3D" id="2.30.31.20">
    <property type="entry name" value="Sporulation-specific cell division protein SsgB"/>
    <property type="match status" value="1"/>
</dbReference>
<keyword evidence="4" id="KW-0749">Sporulation</keyword>
<dbReference type="EMBL" id="JBHTIS010001030">
    <property type="protein sequence ID" value="MFD1047344.1"/>
    <property type="molecule type" value="Genomic_DNA"/>
</dbReference>
<evidence type="ECO:0000313" key="7">
    <source>
        <dbReference type="EMBL" id="MFD1047344.1"/>
    </source>
</evidence>
<comment type="similarity">
    <text evidence="2">Belongs to the SsgA family.</text>
</comment>
<evidence type="ECO:0000256" key="2">
    <source>
        <dbReference type="ARBA" id="ARBA00009323"/>
    </source>
</evidence>
<gene>
    <name evidence="7" type="ORF">ACFQ1S_18245</name>
</gene>
<keyword evidence="5" id="KW-0717">Septation</keyword>
<comment type="caution">
    <text evidence="7">The sequence shown here is derived from an EMBL/GenBank/DDBJ whole genome shotgun (WGS) entry which is preliminary data.</text>
</comment>
<sequence length="139" mass="15252">MGKQTIYRWWPSKGAILLDVLIDAVGAVSEMPDTGDITADLRTQMTAVTELFRSDFARFYTGLIAEAGDGDVRIRPAVDDPEVVVIELSSPSGHAVFEASAQELADFLDRTYDVVVPGNEHMWVNVDEALTHLISNDLT</sequence>
<reference evidence="8" key="1">
    <citation type="journal article" date="2019" name="Int. J. Syst. Evol. Microbiol.">
        <title>The Global Catalogue of Microorganisms (GCM) 10K type strain sequencing project: providing services to taxonomists for standard genome sequencing and annotation.</title>
        <authorList>
            <consortium name="The Broad Institute Genomics Platform"/>
            <consortium name="The Broad Institute Genome Sequencing Center for Infectious Disease"/>
            <person name="Wu L."/>
            <person name="Ma J."/>
        </authorList>
    </citation>
    <scope>NUCLEOTIDE SEQUENCE [LARGE SCALE GENOMIC DNA]</scope>
    <source>
        <strain evidence="8">JCM 31486</strain>
    </source>
</reference>
<evidence type="ECO:0000256" key="1">
    <source>
        <dbReference type="ARBA" id="ARBA00004431"/>
    </source>
</evidence>
<protein>
    <submittedName>
        <fullName evidence="7">SsgA family sporulation/cell division regulator</fullName>
    </submittedName>
</protein>
<evidence type="ECO:0000256" key="4">
    <source>
        <dbReference type="ARBA" id="ARBA00022969"/>
    </source>
</evidence>
<name>A0ABW3MCE7_9PSEU</name>
<keyword evidence="3" id="KW-0132">Cell division</keyword>
<evidence type="ECO:0000256" key="3">
    <source>
        <dbReference type="ARBA" id="ARBA00022618"/>
    </source>
</evidence>